<dbReference type="PANTHER" id="PTHR23274:SF51">
    <property type="entry name" value="OS03G0423850 PROTEIN"/>
    <property type="match status" value="1"/>
</dbReference>
<dbReference type="AlphaFoldDB" id="A0A182ERP4"/>
<dbReference type="OrthoDB" id="9997116at2759"/>
<name>A0A182ERP4_ONCOC</name>
<keyword evidence="2" id="KW-1185">Reference proteome</keyword>
<dbReference type="GO" id="GO:0005657">
    <property type="term" value="C:replication fork"/>
    <property type="evidence" value="ECO:0007669"/>
    <property type="project" value="TreeGrafter"/>
</dbReference>
<evidence type="ECO:0000313" key="2">
    <source>
        <dbReference type="Proteomes" id="UP000271087"/>
    </source>
</evidence>
<evidence type="ECO:0000313" key="1">
    <source>
        <dbReference type="EMBL" id="VDM94539.1"/>
    </source>
</evidence>
<reference evidence="1 2" key="2">
    <citation type="submission" date="2018-08" db="EMBL/GenBank/DDBJ databases">
        <authorList>
            <person name="Laetsch R D."/>
            <person name="Stevens L."/>
            <person name="Kumar S."/>
            <person name="Blaxter L. M."/>
        </authorList>
    </citation>
    <scope>NUCLEOTIDE SEQUENCE [LARGE SCALE GENOMIC DNA]</scope>
</reference>
<dbReference type="GO" id="GO:0006260">
    <property type="term" value="P:DNA replication"/>
    <property type="evidence" value="ECO:0007669"/>
    <property type="project" value="TreeGrafter"/>
</dbReference>
<dbReference type="Proteomes" id="UP000271087">
    <property type="component" value="Unassembled WGS sequence"/>
</dbReference>
<gene>
    <name evidence="1" type="ORF">NOO_LOCUS10812</name>
</gene>
<reference evidence="3" key="1">
    <citation type="submission" date="2016-06" db="UniProtKB">
        <authorList>
            <consortium name="WormBaseParasite"/>
        </authorList>
    </citation>
    <scope>IDENTIFICATION</scope>
</reference>
<accession>A0A182ERP4</accession>
<evidence type="ECO:0000313" key="3">
    <source>
        <dbReference type="WBParaSite" id="nOo.2.0.1.t10812-RA"/>
    </source>
</evidence>
<protein>
    <submittedName>
        <fullName evidence="3">ATP-dependent DNA helicase</fullName>
    </submittedName>
</protein>
<dbReference type="PANTHER" id="PTHR23274">
    <property type="entry name" value="DNA HELICASE-RELATED"/>
    <property type="match status" value="1"/>
</dbReference>
<dbReference type="STRING" id="42157.A0A182ERP4"/>
<organism evidence="3">
    <name type="scientific">Onchocerca ochengi</name>
    <name type="common">Filarial nematode worm</name>
    <dbReference type="NCBI Taxonomy" id="42157"/>
    <lineage>
        <taxon>Eukaryota</taxon>
        <taxon>Metazoa</taxon>
        <taxon>Ecdysozoa</taxon>
        <taxon>Nematoda</taxon>
        <taxon>Chromadorea</taxon>
        <taxon>Rhabditida</taxon>
        <taxon>Spirurina</taxon>
        <taxon>Spiruromorpha</taxon>
        <taxon>Filarioidea</taxon>
        <taxon>Onchocercidae</taxon>
        <taxon>Onchocerca</taxon>
    </lineage>
</organism>
<sequence>MRPGLRIRGCEYVRDATALTAVASYSASKYHQPKPCNGTRFAVKKLMINVVEATSLTGLLKGEGVLISRSPMIPMEMPFLFKRLQFPIRLTFAFTINKAQGQPLKLIWRPIAFHMDNYMLRVLE</sequence>
<dbReference type="WBParaSite" id="nOo.2.0.1.t10812-RA">
    <property type="protein sequence ID" value="nOo.2.0.1.t10812-RA"/>
    <property type="gene ID" value="nOo.2.0.1.g10812"/>
</dbReference>
<proteinExistence type="predicted"/>
<dbReference type="EMBL" id="UYRW01006646">
    <property type="protein sequence ID" value="VDM94539.1"/>
    <property type="molecule type" value="Genomic_DNA"/>
</dbReference>